<protein>
    <recommendedName>
        <fullName evidence="6">Highly acidic protein</fullName>
    </recommendedName>
</protein>
<sequence>MTTNSDKYYDQNDNNTEENQSYVDQYQQQHIGDQNTFEQEMLLNEDQSYLDSEFSNALERDDQEDLEQNYDDSELNEDEFEEDDLEEEDDLDEDDLDDDLVEDYDENDREPETFADDGYKID</sequence>
<comment type="caution">
    <text evidence="2">The sequence shown here is derived from an EMBL/GenBank/DDBJ whole genome shotgun (WGS) entry which is preliminary data.</text>
</comment>
<reference evidence="2 5" key="1">
    <citation type="submission" date="2016-11" db="EMBL/GenBank/DDBJ databases">
        <title>Whole genomes of Flavobacteriaceae.</title>
        <authorList>
            <person name="Stine C."/>
            <person name="Li C."/>
            <person name="Tadesse D."/>
        </authorList>
    </citation>
    <scope>NUCLEOTIDE SEQUENCE [LARGE SCALE GENOMIC DNA]</scope>
    <source>
        <strain evidence="2 5">ATCC 19366</strain>
    </source>
</reference>
<evidence type="ECO:0008006" key="6">
    <source>
        <dbReference type="Google" id="ProtNLM"/>
    </source>
</evidence>
<dbReference type="Proteomes" id="UP000198431">
    <property type="component" value="Unassembled WGS sequence"/>
</dbReference>
<name>A0AB36P0M3_9FLAO</name>
<feature type="region of interest" description="Disordered" evidence="1">
    <location>
        <begin position="49"/>
        <end position="122"/>
    </location>
</feature>
<dbReference type="EMBL" id="FRBX01000001">
    <property type="protein sequence ID" value="SHL59841.1"/>
    <property type="molecule type" value="Genomic_DNA"/>
</dbReference>
<accession>A0AB36P0M3</accession>
<keyword evidence="4" id="KW-1185">Reference proteome</keyword>
<evidence type="ECO:0000313" key="4">
    <source>
        <dbReference type="Proteomes" id="UP000184216"/>
    </source>
</evidence>
<reference evidence="3 4" key="2">
    <citation type="submission" date="2016-11" db="EMBL/GenBank/DDBJ databases">
        <authorList>
            <person name="Varghese N."/>
            <person name="Submissions S."/>
        </authorList>
    </citation>
    <scope>NUCLEOTIDE SEQUENCE [LARGE SCALE GENOMIC DNA]</scope>
    <source>
        <strain evidence="3 4">DSM 6368</strain>
    </source>
</reference>
<dbReference type="Proteomes" id="UP000184216">
    <property type="component" value="Unassembled WGS sequence"/>
</dbReference>
<organism evidence="2 5">
    <name type="scientific">Flavobacterium pectinovorum</name>
    <dbReference type="NCBI Taxonomy" id="29533"/>
    <lineage>
        <taxon>Bacteria</taxon>
        <taxon>Pseudomonadati</taxon>
        <taxon>Bacteroidota</taxon>
        <taxon>Flavobacteriia</taxon>
        <taxon>Flavobacteriales</taxon>
        <taxon>Flavobacteriaceae</taxon>
        <taxon>Flavobacterium</taxon>
    </lineage>
</organism>
<dbReference type="RefSeq" id="WP_073393979.1">
    <property type="nucleotide sequence ID" value="NZ_FRBX01000001.1"/>
</dbReference>
<dbReference type="EMBL" id="MUHB01000010">
    <property type="protein sequence ID" value="OXB04481.1"/>
    <property type="molecule type" value="Genomic_DNA"/>
</dbReference>
<feature type="region of interest" description="Disordered" evidence="1">
    <location>
        <begin position="1"/>
        <end position="22"/>
    </location>
</feature>
<evidence type="ECO:0000313" key="2">
    <source>
        <dbReference type="EMBL" id="OXB04481.1"/>
    </source>
</evidence>
<dbReference type="AlphaFoldDB" id="A0AB36P0M3"/>
<proteinExistence type="predicted"/>
<evidence type="ECO:0000256" key="1">
    <source>
        <dbReference type="SAM" id="MobiDB-lite"/>
    </source>
</evidence>
<gene>
    <name evidence="2" type="ORF">B0A72_13385</name>
    <name evidence="3" type="ORF">SAMN05444387_1032</name>
</gene>
<evidence type="ECO:0000313" key="3">
    <source>
        <dbReference type="EMBL" id="SHL59841.1"/>
    </source>
</evidence>
<evidence type="ECO:0000313" key="5">
    <source>
        <dbReference type="Proteomes" id="UP000198431"/>
    </source>
</evidence>
<feature type="compositionally biased region" description="Acidic residues" evidence="1">
    <location>
        <begin position="61"/>
        <end position="115"/>
    </location>
</feature>